<evidence type="ECO:0000313" key="1">
    <source>
        <dbReference type="EMBL" id="DAD79191.1"/>
    </source>
</evidence>
<organism evidence="1">
    <name type="scientific">Siphoviridae sp. ctKvA22</name>
    <dbReference type="NCBI Taxonomy" id="2826246"/>
    <lineage>
        <taxon>Viruses</taxon>
        <taxon>Duplodnaviria</taxon>
        <taxon>Heunggongvirae</taxon>
        <taxon>Uroviricota</taxon>
        <taxon>Caudoviricetes</taxon>
    </lineage>
</organism>
<proteinExistence type="predicted"/>
<dbReference type="EMBL" id="BK014860">
    <property type="protein sequence ID" value="DAD79191.1"/>
    <property type="molecule type" value="Genomic_DNA"/>
</dbReference>
<reference evidence="1" key="1">
    <citation type="journal article" date="2021" name="Proc. Natl. Acad. Sci. U.S.A.">
        <title>A Catalog of Tens of Thousands of Viruses from Human Metagenomes Reveals Hidden Associations with Chronic Diseases.</title>
        <authorList>
            <person name="Tisza M.J."/>
            <person name="Buck C.B."/>
        </authorList>
    </citation>
    <scope>NUCLEOTIDE SEQUENCE</scope>
    <source>
        <strain evidence="1">CtKvA22</strain>
    </source>
</reference>
<protein>
    <submittedName>
        <fullName evidence="1">Uncharacterized protein</fullName>
    </submittedName>
</protein>
<accession>A0A8S5MAS7</accession>
<sequence>MMKGEVLKMAKKEPLKVITKIVRADGIIPYDSLSEQEKAEFGKRMNRRAIEAVAKAHGYTVDFLDDPPEVVTA</sequence>
<name>A0A8S5MAS7_9CAUD</name>